<protein>
    <submittedName>
        <fullName evidence="3">Uncharacterized protein</fullName>
    </submittedName>
</protein>
<dbReference type="PROSITE" id="PS51257">
    <property type="entry name" value="PROKAR_LIPOPROTEIN"/>
    <property type="match status" value="1"/>
</dbReference>
<organism evidence="3">
    <name type="scientific">uncultured Anaerotruncus sp</name>
    <dbReference type="NCBI Taxonomy" id="905011"/>
    <lineage>
        <taxon>Bacteria</taxon>
        <taxon>Bacillati</taxon>
        <taxon>Bacillota</taxon>
        <taxon>Clostridia</taxon>
        <taxon>Eubacteriales</taxon>
        <taxon>Oscillospiraceae</taxon>
        <taxon>Anaerotruncus</taxon>
        <taxon>environmental samples</taxon>
    </lineage>
</organism>
<reference evidence="3" key="1">
    <citation type="submission" date="2019-11" db="EMBL/GenBank/DDBJ databases">
        <authorList>
            <person name="Feng L."/>
        </authorList>
    </citation>
    <scope>NUCLEOTIDE SEQUENCE</scope>
    <source>
        <strain evidence="3">AundefinedLFYP135</strain>
    </source>
</reference>
<feature type="region of interest" description="Disordered" evidence="1">
    <location>
        <begin position="24"/>
        <end position="43"/>
    </location>
</feature>
<evidence type="ECO:0000313" key="3">
    <source>
        <dbReference type="EMBL" id="VYT24188.1"/>
    </source>
</evidence>
<feature type="chain" id="PRO_5038863008" evidence="2">
    <location>
        <begin position="20"/>
        <end position="196"/>
    </location>
</feature>
<name>A0A6N2V238_9FIRM</name>
<feature type="compositionally biased region" description="Low complexity" evidence="1">
    <location>
        <begin position="24"/>
        <end position="42"/>
    </location>
</feature>
<gene>
    <name evidence="3" type="ORF">AULFYP135_02225</name>
</gene>
<sequence>MKKALILLTAAALLLTACAGSGNPSSEGSSQQSSQSSPEAAPVTAEELIEPAMEAYTWCMVYSLPCDPNDAVSLDGWPAYRVTDPRFPDYDSLYRYLTGIFSQEMVDNTLLSGGNYVNVDGALYSHDGARGSNIFVGGVTYAMGEETDTRREIIASVEYLVDPAAETPEVEKVEEYTFVQEKIDGKWLFTQFPYFY</sequence>
<proteinExistence type="predicted"/>
<keyword evidence="2" id="KW-0732">Signal</keyword>
<dbReference type="EMBL" id="CACRSL010000005">
    <property type="protein sequence ID" value="VYT24188.1"/>
    <property type="molecule type" value="Genomic_DNA"/>
</dbReference>
<evidence type="ECO:0000256" key="1">
    <source>
        <dbReference type="SAM" id="MobiDB-lite"/>
    </source>
</evidence>
<dbReference type="AlphaFoldDB" id="A0A6N2V238"/>
<accession>A0A6N2V238</accession>
<evidence type="ECO:0000256" key="2">
    <source>
        <dbReference type="SAM" id="SignalP"/>
    </source>
</evidence>
<feature type="signal peptide" evidence="2">
    <location>
        <begin position="1"/>
        <end position="19"/>
    </location>
</feature>